<evidence type="ECO:0000313" key="1">
    <source>
        <dbReference type="EMBL" id="OIO16923.1"/>
    </source>
</evidence>
<comment type="caution">
    <text evidence="1">The sequence shown here is derived from an EMBL/GenBank/DDBJ whole genome shotgun (WGS) entry which is preliminary data.</text>
</comment>
<dbReference type="EMBL" id="MNVB01000048">
    <property type="protein sequence ID" value="OIO16923.1"/>
    <property type="molecule type" value="Genomic_DNA"/>
</dbReference>
<reference evidence="1 2" key="1">
    <citation type="journal article" date="2016" name="Environ. Microbiol.">
        <title>Genomic resolution of a cold subsurface aquifer community provides metabolic insights for novel microbes adapted to high CO concentrations.</title>
        <authorList>
            <person name="Probst A.J."/>
            <person name="Castelle C.J."/>
            <person name="Singh A."/>
            <person name="Brown C.T."/>
            <person name="Anantharaman K."/>
            <person name="Sharon I."/>
            <person name="Hug L.A."/>
            <person name="Burstein D."/>
            <person name="Emerson J.B."/>
            <person name="Thomas B.C."/>
            <person name="Banfield J.F."/>
        </authorList>
    </citation>
    <scope>NUCLEOTIDE SEQUENCE [LARGE SCALE GENOMIC DNA]</scope>
    <source>
        <strain evidence="1">CG1_02_38_13</strain>
    </source>
</reference>
<accession>A0A1J4U0X2</accession>
<gene>
    <name evidence="1" type="ORF">AUJ29_02130</name>
</gene>
<organism evidence="1 2">
    <name type="scientific">Candidatus Kuenenbacteria bacterium CG1_02_38_13</name>
    <dbReference type="NCBI Taxonomy" id="1805235"/>
    <lineage>
        <taxon>Bacteria</taxon>
        <taxon>Candidatus Kueneniibacteriota</taxon>
    </lineage>
</organism>
<sequence>MKYMFNKELFIKYHWKQSLLAAIVIISSISFSIIIEDTDWLLKNVGLVKGESVAPDGLLAGDKNYQNVVIRYQSKLKNIIGSYLTARAQFDGASQEWLFLLNNTKHQLLGLEVPVAYHDLQLKLLGAFDFEKELVTQGAEDRLNLANEKWQNILLQYYWLE</sequence>
<dbReference type="AlphaFoldDB" id="A0A1J4U0X2"/>
<protein>
    <submittedName>
        <fullName evidence="1">Uncharacterized protein</fullName>
    </submittedName>
</protein>
<proteinExistence type="predicted"/>
<dbReference type="Proteomes" id="UP000182465">
    <property type="component" value="Unassembled WGS sequence"/>
</dbReference>
<name>A0A1J4U0X2_9BACT</name>
<evidence type="ECO:0000313" key="2">
    <source>
        <dbReference type="Proteomes" id="UP000182465"/>
    </source>
</evidence>